<name>A0A8H5AWK7_9AGAR</name>
<proteinExistence type="predicted"/>
<gene>
    <name evidence="3" type="ORF">D9619_002740</name>
</gene>
<dbReference type="Proteomes" id="UP000567179">
    <property type="component" value="Unassembled WGS sequence"/>
</dbReference>
<dbReference type="GO" id="GO:0070042">
    <property type="term" value="F:rRNA (uridine-N3-)-methyltransferase activity"/>
    <property type="evidence" value="ECO:0007669"/>
    <property type="project" value="InterPro"/>
</dbReference>
<dbReference type="Pfam" id="PF10354">
    <property type="entry name" value="BMT5-like"/>
    <property type="match status" value="1"/>
</dbReference>
<dbReference type="PANTHER" id="PTHR11538:SF26">
    <property type="entry name" value="FERREDOXIN-FOLD ANTICODON-BINDING DOMAIN-CONTAINING PROTEIN 1"/>
    <property type="match status" value="1"/>
</dbReference>
<dbReference type="EMBL" id="JAACJJ010000056">
    <property type="protein sequence ID" value="KAF5312183.1"/>
    <property type="molecule type" value="Genomic_DNA"/>
</dbReference>
<dbReference type="OrthoDB" id="273345at2759"/>
<dbReference type="AlphaFoldDB" id="A0A8H5AWK7"/>
<feature type="domain" description="25S rRNA (uridine-N(3))-methyltransferase BMT5-like" evidence="2">
    <location>
        <begin position="83"/>
        <end position="317"/>
    </location>
</feature>
<accession>A0A8H5AWK7</accession>
<keyword evidence="4" id="KW-1185">Reference proteome</keyword>
<reference evidence="3 4" key="1">
    <citation type="journal article" date="2020" name="ISME J.">
        <title>Uncovering the hidden diversity of litter-decomposition mechanisms in mushroom-forming fungi.</title>
        <authorList>
            <person name="Floudas D."/>
            <person name="Bentzer J."/>
            <person name="Ahren D."/>
            <person name="Johansson T."/>
            <person name="Persson P."/>
            <person name="Tunlid A."/>
        </authorList>
    </citation>
    <scope>NUCLEOTIDE SEQUENCE [LARGE SCALE GENOMIC DNA]</scope>
    <source>
        <strain evidence="3 4">CBS 101986</strain>
    </source>
</reference>
<evidence type="ECO:0000256" key="1">
    <source>
        <dbReference type="SAM" id="MobiDB-lite"/>
    </source>
</evidence>
<dbReference type="GO" id="GO:0005737">
    <property type="term" value="C:cytoplasm"/>
    <property type="evidence" value="ECO:0007669"/>
    <property type="project" value="TreeGrafter"/>
</dbReference>
<protein>
    <recommendedName>
        <fullName evidence="2">25S rRNA (uridine-N(3))-methyltransferase BMT5-like domain-containing protein</fullName>
    </recommendedName>
</protein>
<dbReference type="PANTHER" id="PTHR11538">
    <property type="entry name" value="PHENYLALANYL-TRNA SYNTHETASE"/>
    <property type="match status" value="1"/>
</dbReference>
<feature type="region of interest" description="Disordered" evidence="1">
    <location>
        <begin position="322"/>
        <end position="352"/>
    </location>
</feature>
<organism evidence="3 4">
    <name type="scientific">Psilocybe cf. subviscida</name>
    <dbReference type="NCBI Taxonomy" id="2480587"/>
    <lineage>
        <taxon>Eukaryota</taxon>
        <taxon>Fungi</taxon>
        <taxon>Dikarya</taxon>
        <taxon>Basidiomycota</taxon>
        <taxon>Agaricomycotina</taxon>
        <taxon>Agaricomycetes</taxon>
        <taxon>Agaricomycetidae</taxon>
        <taxon>Agaricales</taxon>
        <taxon>Agaricineae</taxon>
        <taxon>Strophariaceae</taxon>
        <taxon>Psilocybe</taxon>
    </lineage>
</organism>
<evidence type="ECO:0000259" key="2">
    <source>
        <dbReference type="Pfam" id="PF10354"/>
    </source>
</evidence>
<evidence type="ECO:0000313" key="4">
    <source>
        <dbReference type="Proteomes" id="UP000567179"/>
    </source>
</evidence>
<comment type="caution">
    <text evidence="3">The sequence shown here is derived from an EMBL/GenBank/DDBJ whole genome shotgun (WGS) entry which is preliminary data.</text>
</comment>
<dbReference type="InterPro" id="IPR019446">
    <property type="entry name" value="BMT5-like"/>
</dbReference>
<dbReference type="GO" id="GO:0070475">
    <property type="term" value="P:rRNA base methylation"/>
    <property type="evidence" value="ECO:0007669"/>
    <property type="project" value="InterPro"/>
</dbReference>
<feature type="region of interest" description="Disordered" evidence="1">
    <location>
        <begin position="210"/>
        <end position="230"/>
    </location>
</feature>
<evidence type="ECO:0000313" key="3">
    <source>
        <dbReference type="EMBL" id="KAF5312183.1"/>
    </source>
</evidence>
<sequence>MGKPGKGLKGALQSQQVRLKEKAKIVQAAQAAEQKARFGKGQKPPPAGTKGKATPADIKGKGKATTNSRRPPTIPFKLSDKILLVGEGNFSFTRALVHNPPEALRNLPPASITATAYDTEKECYEKYPDVEATVAFLREKGVEVLFDIDATRLEKYASLKKRKFDRIAFNFPHAGKGIADQDRNILSNQVLLLGFLRSAAKVVKPGPVPSVFKPKKKKSNDDDDDEDVPMQDGYVAARDLADTEEELQFLSQPADEESRGTVLVTLRNVIPYTQWDLPRLAKNPPPVKSGSAPPNPPYTLLRSFQFHRDIWIGYEHRMTKGERAHGKGKTGEGGEDRTWEFYLKDEEEEQYK</sequence>
<feature type="region of interest" description="Disordered" evidence="1">
    <location>
        <begin position="28"/>
        <end position="72"/>
    </location>
</feature>